<evidence type="ECO:0000313" key="2">
    <source>
        <dbReference type="Proteomes" id="UP001165101"/>
    </source>
</evidence>
<protein>
    <submittedName>
        <fullName evidence="1">Unnamed protein product</fullName>
    </submittedName>
</protein>
<evidence type="ECO:0000313" key="1">
    <source>
        <dbReference type="EMBL" id="GME89302.1"/>
    </source>
</evidence>
<comment type="caution">
    <text evidence="1">The sequence shown here is derived from an EMBL/GenBank/DDBJ whole genome shotgun (WGS) entry which is preliminary data.</text>
</comment>
<dbReference type="Proteomes" id="UP001165101">
    <property type="component" value="Unassembled WGS sequence"/>
</dbReference>
<organism evidence="1 2">
    <name type="scientific">Candida boidinii</name>
    <name type="common">Yeast</name>
    <dbReference type="NCBI Taxonomy" id="5477"/>
    <lineage>
        <taxon>Eukaryota</taxon>
        <taxon>Fungi</taxon>
        <taxon>Dikarya</taxon>
        <taxon>Ascomycota</taxon>
        <taxon>Saccharomycotina</taxon>
        <taxon>Pichiomycetes</taxon>
        <taxon>Pichiales</taxon>
        <taxon>Pichiaceae</taxon>
        <taxon>Ogataea</taxon>
        <taxon>Ogataea/Candida clade</taxon>
    </lineage>
</organism>
<keyword evidence="2" id="KW-1185">Reference proteome</keyword>
<gene>
    <name evidence="1" type="ORF">Cboi01_000134200</name>
</gene>
<sequence>MSLEYHKKGGSISVVTQDTTSSASDSELTPLVQSPSNLNYINNDQINPILENPIFGEDIVDNAAVDMYESLNTSTNMEEENEDVKWLREERLKHRLIAWYRRPSIYMVGIFILIYACMECLCITSVLQLKIEILCHRMMYDNPGLSECDPSKLQKSIANFENVLVFTGGAVKAAVAGKLGSLSDIYGRKKILLLSLAATILGKFLDILILTPSSTIAPHPYALVFSSMVTSLGGSMFVVLALSNSYTLDCIEPNMRTQSLGIIYAFFHIGMAVGPFLGSYLINDIGFPLIQILKTSLTGFILLFVISLLLLPESRSLRARMKSRSVSDASITLRNEFRNEILHSSRFSREMHNIWEAIVALVSPLKTLWVVRKYPNGSLDLKSRNNVIVFVIVNTLVLSCSVGGGSVMMILCSFLFHWNSVQLGYLMGFVMGFRVFVLLIFSPLFQHILKKIFRYDKDYVDNIDIVIFIFALGAEFVGALIKLVSSSKSLFFFSTFFDSFGAILIPCVHSCLVKHTESDKIGELFGAIALIQNLVSLFAPMIFLSFYSLTSAYSPRLTFVLILVILSIAAFSTLFIRKPKEEDLKEFVFDENYSTSDIISGPNNDATDTGISNMNKMPRRQSNANLQRSATYNN</sequence>
<proteinExistence type="predicted"/>
<name>A0ACB5TIB7_CANBO</name>
<dbReference type="EMBL" id="BSXV01000486">
    <property type="protein sequence ID" value="GME89302.1"/>
    <property type="molecule type" value="Genomic_DNA"/>
</dbReference>
<reference evidence="1" key="1">
    <citation type="submission" date="2023-04" db="EMBL/GenBank/DDBJ databases">
        <title>Candida boidinii NBRC 1967.</title>
        <authorList>
            <person name="Ichikawa N."/>
            <person name="Sato H."/>
            <person name="Tonouchi N."/>
        </authorList>
    </citation>
    <scope>NUCLEOTIDE SEQUENCE</scope>
    <source>
        <strain evidence="1">NBRC 1967</strain>
    </source>
</reference>
<accession>A0ACB5TIB7</accession>